<dbReference type="PROSITE" id="PS00562">
    <property type="entry name" value="CBM1_1"/>
    <property type="match status" value="1"/>
</dbReference>
<accession>A0AA39WBH3</accession>
<evidence type="ECO:0000313" key="4">
    <source>
        <dbReference type="EMBL" id="KAK0609895.1"/>
    </source>
</evidence>
<keyword evidence="2" id="KW-0812">Transmembrane</keyword>
<keyword evidence="1" id="KW-0732">Signal</keyword>
<dbReference type="AlphaFoldDB" id="A0AA39WBH3"/>
<feature type="domain" description="CBM1" evidence="3">
    <location>
        <begin position="70"/>
        <end position="106"/>
    </location>
</feature>
<sequence length="106" mass="10898">MVAPQIQPTSASPTICTLCADFCVPSRSPSAKTTPAFSWLLLWLCLTGLLVLTVTVIAATPSPTSGGGSCQAARWGQCGGKGWTGCTACVSGSTCKVSNDYYSQCL</sequence>
<organism evidence="4 5">
    <name type="scientific">Bombardia bombarda</name>
    <dbReference type="NCBI Taxonomy" id="252184"/>
    <lineage>
        <taxon>Eukaryota</taxon>
        <taxon>Fungi</taxon>
        <taxon>Dikarya</taxon>
        <taxon>Ascomycota</taxon>
        <taxon>Pezizomycotina</taxon>
        <taxon>Sordariomycetes</taxon>
        <taxon>Sordariomycetidae</taxon>
        <taxon>Sordariales</taxon>
        <taxon>Lasiosphaeriaceae</taxon>
        <taxon>Bombardia</taxon>
    </lineage>
</organism>
<evidence type="ECO:0000313" key="5">
    <source>
        <dbReference type="Proteomes" id="UP001174934"/>
    </source>
</evidence>
<protein>
    <recommendedName>
        <fullName evidence="3">CBM1 domain-containing protein</fullName>
    </recommendedName>
</protein>
<keyword evidence="2" id="KW-1133">Transmembrane helix</keyword>
<keyword evidence="2" id="KW-0472">Membrane</keyword>
<proteinExistence type="predicted"/>
<dbReference type="GO" id="GO:0030248">
    <property type="term" value="F:cellulose binding"/>
    <property type="evidence" value="ECO:0007669"/>
    <property type="project" value="InterPro"/>
</dbReference>
<evidence type="ECO:0000256" key="2">
    <source>
        <dbReference type="SAM" id="Phobius"/>
    </source>
</evidence>
<dbReference type="GO" id="GO:0005576">
    <property type="term" value="C:extracellular region"/>
    <property type="evidence" value="ECO:0007669"/>
    <property type="project" value="InterPro"/>
</dbReference>
<dbReference type="SUPFAM" id="SSF57180">
    <property type="entry name" value="Cellulose-binding domain"/>
    <property type="match status" value="1"/>
</dbReference>
<reference evidence="4" key="1">
    <citation type="submission" date="2023-06" db="EMBL/GenBank/DDBJ databases">
        <title>Genome-scale phylogeny and comparative genomics of the fungal order Sordariales.</title>
        <authorList>
            <consortium name="Lawrence Berkeley National Laboratory"/>
            <person name="Hensen N."/>
            <person name="Bonometti L."/>
            <person name="Westerberg I."/>
            <person name="Brannstrom I.O."/>
            <person name="Guillou S."/>
            <person name="Cros-Aarteil S."/>
            <person name="Calhoun S."/>
            <person name="Haridas S."/>
            <person name="Kuo A."/>
            <person name="Mondo S."/>
            <person name="Pangilinan J."/>
            <person name="Riley R."/>
            <person name="LaButti K."/>
            <person name="Andreopoulos B."/>
            <person name="Lipzen A."/>
            <person name="Chen C."/>
            <person name="Yanf M."/>
            <person name="Daum C."/>
            <person name="Ng V."/>
            <person name="Clum A."/>
            <person name="Steindorff A."/>
            <person name="Ohm R."/>
            <person name="Martin F."/>
            <person name="Silar P."/>
            <person name="Natvig D."/>
            <person name="Lalanne C."/>
            <person name="Gautier V."/>
            <person name="Ament-velasquez S.L."/>
            <person name="Kruys A."/>
            <person name="Hutchinson M.I."/>
            <person name="Powell A.J."/>
            <person name="Barry K."/>
            <person name="Miller A.N."/>
            <person name="Grigoriev I.V."/>
            <person name="Debuchy R."/>
            <person name="Gladieux P."/>
            <person name="Thoren M.H."/>
            <person name="Johannesson H."/>
        </authorList>
    </citation>
    <scope>NUCLEOTIDE SEQUENCE</scope>
    <source>
        <strain evidence="4">SMH3391-2</strain>
    </source>
</reference>
<gene>
    <name evidence="4" type="ORF">B0T17DRAFT_501017</name>
</gene>
<comment type="caution">
    <text evidence="4">The sequence shown here is derived from an EMBL/GenBank/DDBJ whole genome shotgun (WGS) entry which is preliminary data.</text>
</comment>
<dbReference type="InterPro" id="IPR000254">
    <property type="entry name" value="CBD"/>
</dbReference>
<dbReference type="InterPro" id="IPR035971">
    <property type="entry name" value="CBD_sf"/>
</dbReference>
<evidence type="ECO:0000256" key="1">
    <source>
        <dbReference type="ARBA" id="ARBA00022729"/>
    </source>
</evidence>
<evidence type="ECO:0000259" key="3">
    <source>
        <dbReference type="PROSITE" id="PS51164"/>
    </source>
</evidence>
<dbReference type="Proteomes" id="UP001174934">
    <property type="component" value="Unassembled WGS sequence"/>
</dbReference>
<keyword evidence="5" id="KW-1185">Reference proteome</keyword>
<dbReference type="SMART" id="SM00236">
    <property type="entry name" value="fCBD"/>
    <property type="match status" value="1"/>
</dbReference>
<feature type="transmembrane region" description="Helical" evidence="2">
    <location>
        <begin position="36"/>
        <end position="59"/>
    </location>
</feature>
<name>A0AA39WBH3_9PEZI</name>
<dbReference type="Pfam" id="PF00734">
    <property type="entry name" value="CBM_1"/>
    <property type="match status" value="1"/>
</dbReference>
<dbReference type="EMBL" id="JAULSR010000011">
    <property type="protein sequence ID" value="KAK0609895.1"/>
    <property type="molecule type" value="Genomic_DNA"/>
</dbReference>
<dbReference type="GO" id="GO:0005975">
    <property type="term" value="P:carbohydrate metabolic process"/>
    <property type="evidence" value="ECO:0007669"/>
    <property type="project" value="InterPro"/>
</dbReference>
<dbReference type="PROSITE" id="PS51164">
    <property type="entry name" value="CBM1_2"/>
    <property type="match status" value="1"/>
</dbReference>